<gene>
    <name evidence="6" type="ORF">B7Z12_18090</name>
</gene>
<evidence type="ECO:0000256" key="4">
    <source>
        <dbReference type="SAM" id="MobiDB-lite"/>
    </source>
</evidence>
<dbReference type="Proteomes" id="UP000215616">
    <property type="component" value="Unassembled WGS sequence"/>
</dbReference>
<evidence type="ECO:0000256" key="1">
    <source>
        <dbReference type="ARBA" id="ARBA00010873"/>
    </source>
</evidence>
<dbReference type="AlphaFoldDB" id="A0A258CWF1"/>
<proteinExistence type="inferred from homology"/>
<feature type="compositionally biased region" description="Polar residues" evidence="4">
    <location>
        <begin position="225"/>
        <end position="235"/>
    </location>
</feature>
<comment type="caution">
    <text evidence="6">The sequence shown here is derived from an EMBL/GenBank/DDBJ whole genome shotgun (WGS) entry which is preliminary data.</text>
</comment>
<accession>A0A258CWF1</accession>
<dbReference type="InterPro" id="IPR005053">
    <property type="entry name" value="MobA_MobL"/>
</dbReference>
<evidence type="ECO:0000256" key="3">
    <source>
        <dbReference type="SAM" id="Coils"/>
    </source>
</evidence>
<dbReference type="NCBIfam" id="NF041496">
    <property type="entry name" value="MobQ"/>
    <property type="match status" value="1"/>
</dbReference>
<dbReference type="Pfam" id="PF03389">
    <property type="entry name" value="MobA_MobL"/>
    <property type="match status" value="1"/>
</dbReference>
<protein>
    <submittedName>
        <fullName evidence="6">MobA/MobL protein</fullName>
    </submittedName>
</protein>
<evidence type="ECO:0000256" key="2">
    <source>
        <dbReference type="ARBA" id="ARBA00022971"/>
    </source>
</evidence>
<sequence length="498" mass="55668">MAQYRLEVQTIQRSAGRSAVAAAAYRSGDRLIDERLAMEFDFGAKGDIEFAAIMAPADAPAAFGDRQTLWNAAEDAEKRKDAVPARELLVSLPHELDFAQRRALVEAFVAEQLVARGMVADVAMHRPGKEGDERNFHAHILVTTRSVGPAGFGKKPAEWWSPKALREWRSAWAEIQNEHLRRHLGPDAPQVSHLSLSEQGSDREPGVHLGPTASALERKDIASERGQQNRDTNAHNAKRKELRTDFQATADRLVREAPVIAVPVAKLTTEAEQMRARMITERDRWAEERAALALPKIDSAHGLERELLQPARADLAAAKLRLRQTEQRVTRVRQKRLALVQWIRNPARMIWAKHAELNAIARARKAMKHAEVAVQVRAAWIASPAGQTYVAGRRGPQLERAADVARQRRTLERKIKRINKRIEGATRAYNDLRVAQALGQKELQVPSRLPDETRFIREVGGPARAALMRYPAQARALAVERVNRSLGQTIGRGILPGR</sequence>
<keyword evidence="2" id="KW-0184">Conjugation</keyword>
<dbReference type="Gene3D" id="3.30.930.30">
    <property type="match status" value="1"/>
</dbReference>
<organism evidence="6 7">
    <name type="scientific">Caulobacter vibrioides</name>
    <name type="common">Caulobacter crescentus</name>
    <dbReference type="NCBI Taxonomy" id="155892"/>
    <lineage>
        <taxon>Bacteria</taxon>
        <taxon>Pseudomonadati</taxon>
        <taxon>Pseudomonadota</taxon>
        <taxon>Alphaproteobacteria</taxon>
        <taxon>Caulobacterales</taxon>
        <taxon>Caulobacteraceae</taxon>
        <taxon>Caulobacter</taxon>
    </lineage>
</organism>
<name>A0A258CWF1_CAUVI</name>
<evidence type="ECO:0000313" key="7">
    <source>
        <dbReference type="Proteomes" id="UP000215616"/>
    </source>
</evidence>
<feature type="domain" description="MobA/MobL protein" evidence="5">
    <location>
        <begin position="17"/>
        <end position="219"/>
    </location>
</feature>
<reference evidence="6 7" key="1">
    <citation type="submission" date="2017-03" db="EMBL/GenBank/DDBJ databases">
        <title>Lifting the veil on microbial sulfur biogeochemistry in mining wastewaters.</title>
        <authorList>
            <person name="Kantor R.S."/>
            <person name="Colenbrander Nelson T."/>
            <person name="Marshall S."/>
            <person name="Bennett D."/>
            <person name="Apte S."/>
            <person name="Camacho D."/>
            <person name="Thomas B.C."/>
            <person name="Warren L.A."/>
            <person name="Banfield J.F."/>
        </authorList>
    </citation>
    <scope>NUCLEOTIDE SEQUENCE [LARGE SCALE GENOMIC DNA]</scope>
    <source>
        <strain evidence="6">32-67-7</strain>
    </source>
</reference>
<feature type="region of interest" description="Disordered" evidence="4">
    <location>
        <begin position="189"/>
        <end position="243"/>
    </location>
</feature>
<evidence type="ECO:0000259" key="5">
    <source>
        <dbReference type="Pfam" id="PF03389"/>
    </source>
</evidence>
<evidence type="ECO:0000313" key="6">
    <source>
        <dbReference type="EMBL" id="OYW99431.1"/>
    </source>
</evidence>
<keyword evidence="3" id="KW-0175">Coiled coil</keyword>
<dbReference type="EMBL" id="NCDQ01000398">
    <property type="protein sequence ID" value="OYW99431.1"/>
    <property type="molecule type" value="Genomic_DNA"/>
</dbReference>
<comment type="similarity">
    <text evidence="1">Belongs to the MobA/MobL family.</text>
</comment>
<feature type="coiled-coil region" evidence="3">
    <location>
        <begin position="401"/>
        <end position="435"/>
    </location>
</feature>